<proteinExistence type="predicted"/>
<feature type="transmembrane region" description="Helical" evidence="1">
    <location>
        <begin position="20"/>
        <end position="40"/>
    </location>
</feature>
<protein>
    <submittedName>
        <fullName evidence="2">Uncharacterized protein</fullName>
    </submittedName>
</protein>
<accession>X1QH73</accession>
<sequence>MVNRSRKIEKKSCQINRREFCRAVPWAAIGALSLSGLSLARLTGMSFKGDTAISSLKEQQSKEEEIMVKKITAVEAKVMSLKGTCGLGHRVGDVVKFTETGVEGKT</sequence>
<keyword evidence="1" id="KW-0472">Membrane</keyword>
<name>X1QH73_9ZZZZ</name>
<gene>
    <name evidence="2" type="ORF">S06H3_53080</name>
</gene>
<organism evidence="2">
    <name type="scientific">marine sediment metagenome</name>
    <dbReference type="NCBI Taxonomy" id="412755"/>
    <lineage>
        <taxon>unclassified sequences</taxon>
        <taxon>metagenomes</taxon>
        <taxon>ecological metagenomes</taxon>
    </lineage>
</organism>
<comment type="caution">
    <text evidence="2">The sequence shown here is derived from an EMBL/GenBank/DDBJ whole genome shotgun (WGS) entry which is preliminary data.</text>
</comment>
<dbReference type="AlphaFoldDB" id="X1QH73"/>
<reference evidence="2" key="1">
    <citation type="journal article" date="2014" name="Front. Microbiol.">
        <title>High frequency of phylogenetically diverse reductive dehalogenase-homologous genes in deep subseafloor sedimentary metagenomes.</title>
        <authorList>
            <person name="Kawai M."/>
            <person name="Futagami T."/>
            <person name="Toyoda A."/>
            <person name="Takaki Y."/>
            <person name="Nishi S."/>
            <person name="Hori S."/>
            <person name="Arai W."/>
            <person name="Tsubouchi T."/>
            <person name="Morono Y."/>
            <person name="Uchiyama I."/>
            <person name="Ito T."/>
            <person name="Fujiyama A."/>
            <person name="Inagaki F."/>
            <person name="Takami H."/>
        </authorList>
    </citation>
    <scope>NUCLEOTIDE SEQUENCE</scope>
    <source>
        <strain evidence="2">Expedition CK06-06</strain>
    </source>
</reference>
<dbReference type="EMBL" id="BARV01033810">
    <property type="protein sequence ID" value="GAI54166.1"/>
    <property type="molecule type" value="Genomic_DNA"/>
</dbReference>
<evidence type="ECO:0000256" key="1">
    <source>
        <dbReference type="SAM" id="Phobius"/>
    </source>
</evidence>
<evidence type="ECO:0000313" key="2">
    <source>
        <dbReference type="EMBL" id="GAI54166.1"/>
    </source>
</evidence>
<keyword evidence="1" id="KW-1133">Transmembrane helix</keyword>
<keyword evidence="1" id="KW-0812">Transmembrane</keyword>